<evidence type="ECO:0000313" key="1">
    <source>
        <dbReference type="EMBL" id="GMA87629.1"/>
    </source>
</evidence>
<accession>A0ABQ6JIF4</accession>
<keyword evidence="2" id="KW-1185">Reference proteome</keyword>
<protein>
    <submittedName>
        <fullName evidence="1">Uncharacterized protein</fullName>
    </submittedName>
</protein>
<gene>
    <name evidence="1" type="ORF">GCM10025868_28790</name>
</gene>
<proteinExistence type="predicted"/>
<sequence>MPGLRSRCTTPAAWIAVSAPVSPRPRRTSLVGSQRAALAHHGVEAGTGHEPGDDVRLLAVDVGVEHLGHQRVPHPAQRHDLAGQPGTGVGVVRDVRPQHLDGDGPPALVEAEVHDAHAALAEQPAQAVRPQPRVVPRHAHDGTAATCAAQGADDHRPLRTVARSWCPHERADVRRPG</sequence>
<dbReference type="EMBL" id="BSUZ01000001">
    <property type="protein sequence ID" value="GMA87629.1"/>
    <property type="molecule type" value="Genomic_DNA"/>
</dbReference>
<name>A0ABQ6JIF4_9ACTN</name>
<dbReference type="Proteomes" id="UP001157017">
    <property type="component" value="Unassembled WGS sequence"/>
</dbReference>
<comment type="caution">
    <text evidence="1">The sequence shown here is derived from an EMBL/GenBank/DDBJ whole genome shotgun (WGS) entry which is preliminary data.</text>
</comment>
<evidence type="ECO:0000313" key="2">
    <source>
        <dbReference type="Proteomes" id="UP001157017"/>
    </source>
</evidence>
<reference evidence="2" key="1">
    <citation type="journal article" date="2019" name="Int. J. Syst. Evol. Microbiol.">
        <title>The Global Catalogue of Microorganisms (GCM) 10K type strain sequencing project: providing services to taxonomists for standard genome sequencing and annotation.</title>
        <authorList>
            <consortium name="The Broad Institute Genomics Platform"/>
            <consortium name="The Broad Institute Genome Sequencing Center for Infectious Disease"/>
            <person name="Wu L."/>
            <person name="Ma J."/>
        </authorList>
    </citation>
    <scope>NUCLEOTIDE SEQUENCE [LARGE SCALE GENOMIC DNA]</scope>
    <source>
        <strain evidence="2">NBRC 108730</strain>
    </source>
</reference>
<organism evidence="1 2">
    <name type="scientific">Angustibacter aerolatus</name>
    <dbReference type="NCBI Taxonomy" id="1162965"/>
    <lineage>
        <taxon>Bacteria</taxon>
        <taxon>Bacillati</taxon>
        <taxon>Actinomycetota</taxon>
        <taxon>Actinomycetes</taxon>
        <taxon>Kineosporiales</taxon>
        <taxon>Kineosporiaceae</taxon>
    </lineage>
</organism>